<evidence type="ECO:0000259" key="11">
    <source>
        <dbReference type="Pfam" id="PF25019"/>
    </source>
</evidence>
<evidence type="ECO:0000256" key="4">
    <source>
        <dbReference type="ARBA" id="ARBA00022741"/>
    </source>
</evidence>
<dbReference type="AlphaFoldDB" id="A0A1D1YNH1"/>
<keyword evidence="4" id="KW-0547">Nucleotide-binding</keyword>
<feature type="domain" description="NB-ARC" evidence="7">
    <location>
        <begin position="213"/>
        <end position="382"/>
    </location>
</feature>
<dbReference type="Gene3D" id="1.20.5.4130">
    <property type="match status" value="1"/>
</dbReference>
<feature type="domain" description="Disease resistance R13L4/SHOC-2-like LRR" evidence="10">
    <location>
        <begin position="601"/>
        <end position="749"/>
    </location>
</feature>
<dbReference type="Pfam" id="PF25019">
    <property type="entry name" value="LRR_R13L1-DRL21"/>
    <property type="match status" value="1"/>
</dbReference>
<evidence type="ECO:0000256" key="3">
    <source>
        <dbReference type="ARBA" id="ARBA00022737"/>
    </source>
</evidence>
<dbReference type="Pfam" id="PF23598">
    <property type="entry name" value="LRR_14"/>
    <property type="match status" value="1"/>
</dbReference>
<dbReference type="InterPro" id="IPR055414">
    <property type="entry name" value="LRR_R13L4/SHOC2-like"/>
</dbReference>
<feature type="region of interest" description="Disordered" evidence="6">
    <location>
        <begin position="779"/>
        <end position="801"/>
    </location>
</feature>
<feature type="domain" description="Disease resistance N-terminal" evidence="8">
    <location>
        <begin position="53"/>
        <end position="120"/>
    </location>
</feature>
<feature type="compositionally biased region" description="Acidic residues" evidence="6">
    <location>
        <begin position="783"/>
        <end position="793"/>
    </location>
</feature>
<dbReference type="Pfam" id="PF18052">
    <property type="entry name" value="Rx_N"/>
    <property type="match status" value="1"/>
</dbReference>
<comment type="similarity">
    <text evidence="1">Belongs to the disease resistance NB-LRR family.</text>
</comment>
<evidence type="ECO:0000259" key="10">
    <source>
        <dbReference type="Pfam" id="PF23598"/>
    </source>
</evidence>
<evidence type="ECO:0000259" key="9">
    <source>
        <dbReference type="Pfam" id="PF23559"/>
    </source>
</evidence>
<organism evidence="12">
    <name type="scientific">Anthurium amnicola</name>
    <dbReference type="NCBI Taxonomy" id="1678845"/>
    <lineage>
        <taxon>Eukaryota</taxon>
        <taxon>Viridiplantae</taxon>
        <taxon>Streptophyta</taxon>
        <taxon>Embryophyta</taxon>
        <taxon>Tracheophyta</taxon>
        <taxon>Spermatophyta</taxon>
        <taxon>Magnoliopsida</taxon>
        <taxon>Liliopsida</taxon>
        <taxon>Araceae</taxon>
        <taxon>Pothoideae</taxon>
        <taxon>Potheae</taxon>
        <taxon>Anthurium</taxon>
    </lineage>
</organism>
<dbReference type="SUPFAM" id="SSF52058">
    <property type="entry name" value="L domain-like"/>
    <property type="match status" value="1"/>
</dbReference>
<evidence type="ECO:0000256" key="1">
    <source>
        <dbReference type="ARBA" id="ARBA00008894"/>
    </source>
</evidence>
<dbReference type="InterPro" id="IPR032675">
    <property type="entry name" value="LRR_dom_sf"/>
</dbReference>
<evidence type="ECO:0000259" key="7">
    <source>
        <dbReference type="Pfam" id="PF00931"/>
    </source>
</evidence>
<evidence type="ECO:0000256" key="6">
    <source>
        <dbReference type="SAM" id="MobiDB-lite"/>
    </source>
</evidence>
<reference evidence="12" key="1">
    <citation type="submission" date="2015-07" db="EMBL/GenBank/DDBJ databases">
        <title>Transcriptome Assembly of Anthurium amnicola.</title>
        <authorList>
            <person name="Suzuki J."/>
        </authorList>
    </citation>
    <scope>NUCLEOTIDE SEQUENCE</scope>
</reference>
<gene>
    <name evidence="12" type="primary">RPPL1_40</name>
    <name evidence="12" type="ORF">g.128318</name>
</gene>
<dbReference type="Pfam" id="PF00931">
    <property type="entry name" value="NB-ARC"/>
    <property type="match status" value="1"/>
</dbReference>
<dbReference type="PRINTS" id="PR00364">
    <property type="entry name" value="DISEASERSIST"/>
</dbReference>
<feature type="domain" description="Disease resistance protein winged helix" evidence="9">
    <location>
        <begin position="462"/>
        <end position="529"/>
    </location>
</feature>
<evidence type="ECO:0000256" key="5">
    <source>
        <dbReference type="ARBA" id="ARBA00022821"/>
    </source>
</evidence>
<dbReference type="Gene3D" id="1.10.10.10">
    <property type="entry name" value="Winged helix-like DNA-binding domain superfamily/Winged helix DNA-binding domain"/>
    <property type="match status" value="1"/>
</dbReference>
<protein>
    <submittedName>
        <fullName evidence="12">Putative disease resistance RPP13-like protein 1</fullName>
    </submittedName>
</protein>
<dbReference type="PANTHER" id="PTHR23155">
    <property type="entry name" value="DISEASE RESISTANCE PROTEIN RP"/>
    <property type="match status" value="1"/>
</dbReference>
<evidence type="ECO:0000313" key="12">
    <source>
        <dbReference type="EMBL" id="JAT56189.1"/>
    </source>
</evidence>
<feature type="domain" description="R13L1/DRL21-like LRR repeat region" evidence="11">
    <location>
        <begin position="852"/>
        <end position="927"/>
    </location>
</feature>
<name>A0A1D1YNH1_9ARAE</name>
<dbReference type="InterPro" id="IPR044974">
    <property type="entry name" value="Disease_R_plants"/>
</dbReference>
<dbReference type="Gene3D" id="3.40.50.300">
    <property type="entry name" value="P-loop containing nucleotide triphosphate hydrolases"/>
    <property type="match status" value="1"/>
</dbReference>
<accession>A0A1D1YNH1</accession>
<proteinExistence type="inferred from homology"/>
<dbReference type="InterPro" id="IPR002182">
    <property type="entry name" value="NB-ARC"/>
</dbReference>
<dbReference type="SUPFAM" id="SSF52540">
    <property type="entry name" value="P-loop containing nucleoside triphosphate hydrolases"/>
    <property type="match status" value="1"/>
</dbReference>
<dbReference type="Pfam" id="PF23559">
    <property type="entry name" value="WHD_DRP"/>
    <property type="match status" value="1"/>
</dbReference>
<dbReference type="InterPro" id="IPR058922">
    <property type="entry name" value="WHD_DRP"/>
</dbReference>
<evidence type="ECO:0000259" key="8">
    <source>
        <dbReference type="Pfam" id="PF18052"/>
    </source>
</evidence>
<dbReference type="InterPro" id="IPR027417">
    <property type="entry name" value="P-loop_NTPase"/>
</dbReference>
<dbReference type="Gene3D" id="3.80.10.10">
    <property type="entry name" value="Ribonuclease Inhibitor"/>
    <property type="match status" value="2"/>
</dbReference>
<evidence type="ECO:0000256" key="2">
    <source>
        <dbReference type="ARBA" id="ARBA00022614"/>
    </source>
</evidence>
<dbReference type="GO" id="GO:0043531">
    <property type="term" value="F:ADP binding"/>
    <property type="evidence" value="ECO:0007669"/>
    <property type="project" value="InterPro"/>
</dbReference>
<dbReference type="InterPro" id="IPR036388">
    <property type="entry name" value="WH-like_DNA-bd_sf"/>
</dbReference>
<dbReference type="EMBL" id="GDJX01011747">
    <property type="protein sequence ID" value="JAT56189.1"/>
    <property type="molecule type" value="Transcribed_RNA"/>
</dbReference>
<keyword evidence="2" id="KW-0433">Leucine-rich repeat</keyword>
<dbReference type="InterPro" id="IPR041118">
    <property type="entry name" value="Rx_N"/>
</dbReference>
<dbReference type="GO" id="GO:0098542">
    <property type="term" value="P:defense response to other organism"/>
    <property type="evidence" value="ECO:0007669"/>
    <property type="project" value="TreeGrafter"/>
</dbReference>
<dbReference type="InterPro" id="IPR056789">
    <property type="entry name" value="LRR_R13L1-DRL21"/>
</dbReference>
<keyword evidence="5" id="KW-0611">Plant defense</keyword>
<keyword evidence="3" id="KW-0677">Repeat</keyword>
<sequence length="1161" mass="131738">MRERFKEPLLRGFFFFVFLFFLLLPLNRSGKMENLFSPLAALRRQMAPSSDPAAVKADLEKLDRWWRAIQSRIKELEVREALPESERQYLSQLREIALDAEDVLDEWSYELLRDKMEAGVAGAASKRKRGGEAPPPDQQAFRLLADDAPLRDRLATQIEGIVSRYSSLANEDRALRWGNGDGARRRGLPSTRPPTSSLVDELLVYDRKVYKDTLVKHILEECPKSQLSVIPIAGMGLVGKTTLAQLIYNDREVVEGFHLRGWVSLTRCFDLKVLLQRVVESLTSNPCRYGQLDAVQGALLRCLTRNKFLLVLDDVCPEHLYFWDQFKASLSSGSQGSVLLLTTKVGEVAKRTNTVPAPLYLFEGISNECCWLIFEKYAFNVRDTVEGLDMDGIHKRVEEICDGMPLVAKHLGISFCNRHDRDAWTWMLSMEDVIEDEILPALHSSFQLLPDYLKPCLLYCSLFPKGYMFKKGRLVRLWMAQGFILSKNQTCPEDIGIKYLDELISRSFFLPSETDEESYCVPNLICDLVDSISRGEHSRVVDMHNLPRKARHLSLALPECKPLIPCKSLYKFSSVRSLLVMQRFPYTPILNLEIQHELFLKLNLLRSLDLSYTSIQTLPDSIGNLKHLRFLALNHTVVEGLPETINKLYNLQTLELRRCMYLKKLSRGISSLVNLRHLDVEPDFVYKPLQIQKLTSLRKLPTFNLRKGNEFCGIRELQDLTNLRELGISGLCNVTSLDDARKANMHNKVHLKILELEWDSNDAITYPEQVGNCEGQKLLNSADEPDEEDENNDGDPTNARDSVVKQCSNHEEPSSCNVDDKPERQIADELDSNFSSIQLRRGLDNIGIQDSISSDSAISEELLNSLHPSTNLETLCIKSYGGIKFPDWVGDSSFSKLTHVRLEDCKCATLPPLGQLPFLKFLSIDGMPVQLVGTEFCGRGNANAFPKLETLSFHNLNKWENWNGVREGDFPNLKKLCLFSCPQLRKVPDLFSSLETLEVERCLKLTEIPNVSSLQILGLWCCDDLVALPTLTSLCSLIVMYCQKLKSLPPLPSLKNLCIDDCQKLTSLNICTLSLPVPPESADEQLLQNYRAEQSVNHSLHHHQDCGKITNLNSLHVSNCPPLCFSLKDMPDGIYYSSVGDCIILSKWDETDGEDNYLQFF</sequence>
<dbReference type="PANTHER" id="PTHR23155:SF1221">
    <property type="entry name" value="OS11G0481150 PROTEIN"/>
    <property type="match status" value="1"/>
</dbReference>